<evidence type="ECO:0000259" key="1">
    <source>
        <dbReference type="Pfam" id="PF13472"/>
    </source>
</evidence>
<dbReference type="CDD" id="cd01834">
    <property type="entry name" value="SGNH_hydrolase_like_2"/>
    <property type="match status" value="1"/>
</dbReference>
<keyword evidence="3" id="KW-1185">Reference proteome</keyword>
<dbReference type="InterPro" id="IPR036514">
    <property type="entry name" value="SGNH_hydro_sf"/>
</dbReference>
<evidence type="ECO:0000313" key="2">
    <source>
        <dbReference type="EMBL" id="PWV98389.1"/>
    </source>
</evidence>
<sequence length="222" mass="25150">MSDTQSSCTVLFQGDSITDGNRGRSEDPNHIHGHGYVYLIASRIGAAYAEHGLTFINRGVSGDRAVDLYARWETEALAYRPRMISILVGINDVLRGIGEGNANFDRYERSLRRLLEEARENDPSVTLVVCEPFALRTGMTAERWEQDWEPRLIEKQQTARAVAEEYGAIFVPLQSVFNDACKRADASYWMWDGVHPTTAGHTLLAEQWLTAVGFEQWLRERL</sequence>
<dbReference type="SUPFAM" id="SSF52266">
    <property type="entry name" value="SGNH hydrolase"/>
    <property type="match status" value="1"/>
</dbReference>
<feature type="domain" description="SGNH hydrolase-type esterase" evidence="1">
    <location>
        <begin position="14"/>
        <end position="202"/>
    </location>
</feature>
<dbReference type="AlphaFoldDB" id="A0A2V2YPI2"/>
<dbReference type="Pfam" id="PF13472">
    <property type="entry name" value="Lipase_GDSL_2"/>
    <property type="match status" value="1"/>
</dbReference>
<dbReference type="EMBL" id="QGTQ01000018">
    <property type="protein sequence ID" value="PWV98389.1"/>
    <property type="molecule type" value="Genomic_DNA"/>
</dbReference>
<proteinExistence type="predicted"/>
<dbReference type="PANTHER" id="PTHR30383">
    <property type="entry name" value="THIOESTERASE 1/PROTEASE 1/LYSOPHOSPHOLIPASE L1"/>
    <property type="match status" value="1"/>
</dbReference>
<protein>
    <submittedName>
        <fullName evidence="2">Lysophospholipase L1-like esterase</fullName>
    </submittedName>
</protein>
<dbReference type="RefSeq" id="WP_110045606.1">
    <property type="nucleotide sequence ID" value="NZ_CP054609.1"/>
</dbReference>
<dbReference type="InterPro" id="IPR051532">
    <property type="entry name" value="Ester_Hydrolysis_Enzymes"/>
</dbReference>
<dbReference type="Proteomes" id="UP000246635">
    <property type="component" value="Unassembled WGS sequence"/>
</dbReference>
<dbReference type="OrthoDB" id="9794725at2"/>
<comment type="caution">
    <text evidence="2">The sequence shown here is derived from an EMBL/GenBank/DDBJ whole genome shotgun (WGS) entry which is preliminary data.</text>
</comment>
<accession>A0A2V2YPI2</accession>
<dbReference type="Gene3D" id="3.40.50.1110">
    <property type="entry name" value="SGNH hydrolase"/>
    <property type="match status" value="1"/>
</dbReference>
<reference evidence="2 3" key="1">
    <citation type="submission" date="2018-05" db="EMBL/GenBank/DDBJ databases">
        <title>Genomic Encyclopedia of Type Strains, Phase III (KMG-III): the genomes of soil and plant-associated and newly described type strains.</title>
        <authorList>
            <person name="Whitman W."/>
        </authorList>
    </citation>
    <scope>NUCLEOTIDE SEQUENCE [LARGE SCALE GENOMIC DNA]</scope>
    <source>
        <strain evidence="2 3">CECT 5696</strain>
    </source>
</reference>
<evidence type="ECO:0000313" key="3">
    <source>
        <dbReference type="Proteomes" id="UP000246635"/>
    </source>
</evidence>
<organism evidence="2 3">
    <name type="scientific">Paenibacillus cellulosilyticus</name>
    <dbReference type="NCBI Taxonomy" id="375489"/>
    <lineage>
        <taxon>Bacteria</taxon>
        <taxon>Bacillati</taxon>
        <taxon>Bacillota</taxon>
        <taxon>Bacilli</taxon>
        <taxon>Bacillales</taxon>
        <taxon>Paenibacillaceae</taxon>
        <taxon>Paenibacillus</taxon>
    </lineage>
</organism>
<dbReference type="PANTHER" id="PTHR30383:SF5">
    <property type="entry name" value="SGNH HYDROLASE-TYPE ESTERASE DOMAIN-CONTAINING PROTEIN"/>
    <property type="match status" value="1"/>
</dbReference>
<name>A0A2V2YPI2_9BACL</name>
<dbReference type="GO" id="GO:0004622">
    <property type="term" value="F:phosphatidylcholine lysophospholipase activity"/>
    <property type="evidence" value="ECO:0007669"/>
    <property type="project" value="TreeGrafter"/>
</dbReference>
<gene>
    <name evidence="2" type="ORF">DFQ01_11823</name>
</gene>
<dbReference type="InterPro" id="IPR013830">
    <property type="entry name" value="SGNH_hydro"/>
</dbReference>